<evidence type="ECO:0000313" key="3">
    <source>
        <dbReference type="Proteomes" id="UP001196413"/>
    </source>
</evidence>
<dbReference type="EMBL" id="JAHQIW010001287">
    <property type="protein sequence ID" value="KAJ1352024.1"/>
    <property type="molecule type" value="Genomic_DNA"/>
</dbReference>
<reference evidence="2" key="1">
    <citation type="submission" date="2021-06" db="EMBL/GenBank/DDBJ databases">
        <title>Parelaphostrongylus tenuis whole genome reference sequence.</title>
        <authorList>
            <person name="Garwood T.J."/>
            <person name="Larsen P.A."/>
            <person name="Fountain-Jones N.M."/>
            <person name="Garbe J.R."/>
            <person name="Macchietto M.G."/>
            <person name="Kania S.A."/>
            <person name="Gerhold R.W."/>
            <person name="Richards J.E."/>
            <person name="Wolf T.M."/>
        </authorList>
    </citation>
    <scope>NUCLEOTIDE SEQUENCE</scope>
    <source>
        <strain evidence="2">MNPRO001-30</strain>
        <tissue evidence="2">Meninges</tissue>
    </source>
</reference>
<evidence type="ECO:0000256" key="1">
    <source>
        <dbReference type="SAM" id="MobiDB-lite"/>
    </source>
</evidence>
<feature type="region of interest" description="Disordered" evidence="1">
    <location>
        <begin position="1"/>
        <end position="40"/>
    </location>
</feature>
<proteinExistence type="predicted"/>
<organism evidence="2 3">
    <name type="scientific">Parelaphostrongylus tenuis</name>
    <name type="common">Meningeal worm</name>
    <dbReference type="NCBI Taxonomy" id="148309"/>
    <lineage>
        <taxon>Eukaryota</taxon>
        <taxon>Metazoa</taxon>
        <taxon>Ecdysozoa</taxon>
        <taxon>Nematoda</taxon>
        <taxon>Chromadorea</taxon>
        <taxon>Rhabditida</taxon>
        <taxon>Rhabditina</taxon>
        <taxon>Rhabditomorpha</taxon>
        <taxon>Strongyloidea</taxon>
        <taxon>Metastrongylidae</taxon>
        <taxon>Parelaphostrongylus</taxon>
    </lineage>
</organism>
<keyword evidence="3" id="KW-1185">Reference proteome</keyword>
<sequence>MGNLAILRSEGEAGRKNPLQHGSRSTEPSAGHKKKSSFENSRLNRLQVSLTFLDYKEEKDPPRLQPTLYCIVLILIERTLIRPLCTGLNGDMGLPGQTVHS</sequence>
<evidence type="ECO:0000313" key="2">
    <source>
        <dbReference type="EMBL" id="KAJ1352024.1"/>
    </source>
</evidence>
<comment type="caution">
    <text evidence="2">The sequence shown here is derived from an EMBL/GenBank/DDBJ whole genome shotgun (WGS) entry which is preliminary data.</text>
</comment>
<dbReference type="AlphaFoldDB" id="A0AAD5MQU6"/>
<protein>
    <submittedName>
        <fullName evidence="2">Uncharacterized protein</fullName>
    </submittedName>
</protein>
<gene>
    <name evidence="2" type="ORF">KIN20_008211</name>
</gene>
<name>A0AAD5MQU6_PARTN</name>
<dbReference type="Proteomes" id="UP001196413">
    <property type="component" value="Unassembled WGS sequence"/>
</dbReference>
<accession>A0AAD5MQU6</accession>